<comment type="caution">
    <text evidence="14">The sequence shown here is derived from an EMBL/GenBank/DDBJ whole genome shotgun (WGS) entry which is preliminary data.</text>
</comment>
<keyword evidence="4 11" id="KW-0808">Transferase</keyword>
<dbReference type="AlphaFoldDB" id="A0A9K3NVK0"/>
<evidence type="ECO:0000256" key="7">
    <source>
        <dbReference type="ARBA" id="ARBA00022786"/>
    </source>
</evidence>
<dbReference type="Gene3D" id="3.30.40.10">
    <property type="entry name" value="Zinc/RING finger domain, C3HC4 (zinc finger)"/>
    <property type="match status" value="1"/>
</dbReference>
<dbReference type="InterPro" id="IPR001841">
    <property type="entry name" value="Znf_RING"/>
</dbReference>
<keyword evidence="8 11" id="KW-0862">Zinc</keyword>
<dbReference type="Gramene" id="mRNA:HanXRQr2_Chr03g0115961">
    <property type="protein sequence ID" value="CDS:HanXRQr2_Chr03g0115961.1"/>
    <property type="gene ID" value="HanXRQr2_Chr03g0115961"/>
</dbReference>
<dbReference type="GO" id="GO:0006511">
    <property type="term" value="P:ubiquitin-dependent protein catabolic process"/>
    <property type="evidence" value="ECO:0007669"/>
    <property type="project" value="UniProtKB-UniRule"/>
</dbReference>
<dbReference type="Proteomes" id="UP000215914">
    <property type="component" value="Unassembled WGS sequence"/>
</dbReference>
<evidence type="ECO:0000256" key="9">
    <source>
        <dbReference type="ARBA" id="ARBA00023136"/>
    </source>
</evidence>
<evidence type="ECO:0000256" key="3">
    <source>
        <dbReference type="ARBA" id="ARBA00004906"/>
    </source>
</evidence>
<dbReference type="Pfam" id="PF00097">
    <property type="entry name" value="zf-C3HC4"/>
    <property type="match status" value="1"/>
</dbReference>
<evidence type="ECO:0000256" key="6">
    <source>
        <dbReference type="ARBA" id="ARBA00022771"/>
    </source>
</evidence>
<organism evidence="14 15">
    <name type="scientific">Helianthus annuus</name>
    <name type="common">Common sunflower</name>
    <dbReference type="NCBI Taxonomy" id="4232"/>
    <lineage>
        <taxon>Eukaryota</taxon>
        <taxon>Viridiplantae</taxon>
        <taxon>Streptophyta</taxon>
        <taxon>Embryophyta</taxon>
        <taxon>Tracheophyta</taxon>
        <taxon>Spermatophyta</taxon>
        <taxon>Magnoliopsida</taxon>
        <taxon>eudicotyledons</taxon>
        <taxon>Gunneridae</taxon>
        <taxon>Pentapetalae</taxon>
        <taxon>asterids</taxon>
        <taxon>campanulids</taxon>
        <taxon>Asterales</taxon>
        <taxon>Asteraceae</taxon>
        <taxon>Asteroideae</taxon>
        <taxon>Heliantheae alliance</taxon>
        <taxon>Heliantheae</taxon>
        <taxon>Helianthus</taxon>
    </lineage>
</organism>
<dbReference type="PROSITE" id="PS00518">
    <property type="entry name" value="ZF_RING_1"/>
    <property type="match status" value="1"/>
</dbReference>
<feature type="region of interest" description="Disordered" evidence="12">
    <location>
        <begin position="86"/>
        <end position="109"/>
    </location>
</feature>
<reference evidence="14" key="1">
    <citation type="journal article" date="2017" name="Nature">
        <title>The sunflower genome provides insights into oil metabolism, flowering and Asterid evolution.</title>
        <authorList>
            <person name="Badouin H."/>
            <person name="Gouzy J."/>
            <person name="Grassa C.J."/>
            <person name="Murat F."/>
            <person name="Staton S.E."/>
            <person name="Cottret L."/>
            <person name="Lelandais-Briere C."/>
            <person name="Owens G.L."/>
            <person name="Carrere S."/>
            <person name="Mayjonade B."/>
            <person name="Legrand L."/>
            <person name="Gill N."/>
            <person name="Kane N.C."/>
            <person name="Bowers J.E."/>
            <person name="Hubner S."/>
            <person name="Bellec A."/>
            <person name="Berard A."/>
            <person name="Berges H."/>
            <person name="Blanchet N."/>
            <person name="Boniface M.C."/>
            <person name="Brunel D."/>
            <person name="Catrice O."/>
            <person name="Chaidir N."/>
            <person name="Claudel C."/>
            <person name="Donnadieu C."/>
            <person name="Faraut T."/>
            <person name="Fievet G."/>
            <person name="Helmstetter N."/>
            <person name="King M."/>
            <person name="Knapp S.J."/>
            <person name="Lai Z."/>
            <person name="Le Paslier M.C."/>
            <person name="Lippi Y."/>
            <person name="Lorenzon L."/>
            <person name="Mandel J.R."/>
            <person name="Marage G."/>
            <person name="Marchand G."/>
            <person name="Marquand E."/>
            <person name="Bret-Mestries E."/>
            <person name="Morien E."/>
            <person name="Nambeesan S."/>
            <person name="Nguyen T."/>
            <person name="Pegot-Espagnet P."/>
            <person name="Pouilly N."/>
            <person name="Raftis F."/>
            <person name="Sallet E."/>
            <person name="Schiex T."/>
            <person name="Thomas J."/>
            <person name="Vandecasteele C."/>
            <person name="Vares D."/>
            <person name="Vear F."/>
            <person name="Vautrin S."/>
            <person name="Crespi M."/>
            <person name="Mangin B."/>
            <person name="Burke J.M."/>
            <person name="Salse J."/>
            <person name="Munos S."/>
            <person name="Vincourt P."/>
            <person name="Rieseberg L.H."/>
            <person name="Langlade N.B."/>
        </authorList>
    </citation>
    <scope>NUCLEOTIDE SEQUENCE</scope>
    <source>
        <tissue evidence="14">Leaves</tissue>
    </source>
</reference>
<comment type="catalytic activity">
    <reaction evidence="1 11">
        <text>S-ubiquitinyl-[E2 ubiquitin-conjugating enzyme]-L-cysteine + [acceptor protein]-L-lysine = [E2 ubiquitin-conjugating enzyme]-L-cysteine + N(6)-ubiquitinyl-[acceptor protein]-L-lysine.</text>
        <dbReference type="EC" id="2.3.2.27"/>
    </reaction>
</comment>
<keyword evidence="7 11" id="KW-0833">Ubl conjugation pathway</keyword>
<evidence type="ECO:0000256" key="10">
    <source>
        <dbReference type="PROSITE-ProRule" id="PRU00175"/>
    </source>
</evidence>
<reference evidence="14" key="2">
    <citation type="submission" date="2020-06" db="EMBL/GenBank/DDBJ databases">
        <title>Helianthus annuus Genome sequencing and assembly Release 2.</title>
        <authorList>
            <person name="Gouzy J."/>
            <person name="Langlade N."/>
            <person name="Munos S."/>
        </authorList>
    </citation>
    <scope>NUCLEOTIDE SEQUENCE</scope>
    <source>
        <tissue evidence="14">Leaves</tissue>
    </source>
</reference>
<proteinExistence type="predicted"/>
<gene>
    <name evidence="14" type="ORF">HanXRQr2_Chr03g0115961</name>
</gene>
<dbReference type="SUPFAM" id="SSF57850">
    <property type="entry name" value="RING/U-box"/>
    <property type="match status" value="1"/>
</dbReference>
<keyword evidence="9" id="KW-0472">Membrane</keyword>
<dbReference type="PANTHER" id="PTHR12313">
    <property type="entry name" value="E3 UBIQUITIN-PROTEIN LIGASE RNF5-RELATED"/>
    <property type="match status" value="1"/>
</dbReference>
<evidence type="ECO:0000256" key="8">
    <source>
        <dbReference type="ARBA" id="ARBA00022833"/>
    </source>
</evidence>
<dbReference type="PROSITE" id="PS50089">
    <property type="entry name" value="ZF_RING_2"/>
    <property type="match status" value="1"/>
</dbReference>
<dbReference type="SMART" id="SM00184">
    <property type="entry name" value="RING"/>
    <property type="match status" value="1"/>
</dbReference>
<evidence type="ECO:0000256" key="1">
    <source>
        <dbReference type="ARBA" id="ARBA00000900"/>
    </source>
</evidence>
<evidence type="ECO:0000256" key="4">
    <source>
        <dbReference type="ARBA" id="ARBA00022679"/>
    </source>
</evidence>
<sequence>MAFQQTPLSDYTGDTSPSKNSKSVSETSTVFCECNICLDAARDPVVTLCGHLYCWPCIYKWLHIQTDKQPKCPVCKTRISNTSLVPLYGRGNSPTSNEPESGLKSAHQPDLVIPNRPSAPGGSLLQLNQQIHPVPFQAQPHTHPFGSYAFGPTNLVGAMTPTSFSSPIVGMVGEMVCGMIFRSSDSSFFAAHPYGSYQNPYLVSGTSSTRVRRQVMQVEKSLNRLTIFMFCCFVLCLLLF</sequence>
<keyword evidence="15" id="KW-1185">Reference proteome</keyword>
<feature type="region of interest" description="Disordered" evidence="12">
    <location>
        <begin position="1"/>
        <end position="23"/>
    </location>
</feature>
<dbReference type="OrthoDB" id="6270329at2759"/>
<dbReference type="InterPro" id="IPR013083">
    <property type="entry name" value="Znf_RING/FYVE/PHD"/>
</dbReference>
<dbReference type="InterPro" id="IPR045103">
    <property type="entry name" value="RNF5/RNF185-like"/>
</dbReference>
<feature type="domain" description="RING-type" evidence="13">
    <location>
        <begin position="34"/>
        <end position="76"/>
    </location>
</feature>
<evidence type="ECO:0000256" key="2">
    <source>
        <dbReference type="ARBA" id="ARBA00004308"/>
    </source>
</evidence>
<evidence type="ECO:0000313" key="14">
    <source>
        <dbReference type="EMBL" id="KAF5814867.1"/>
    </source>
</evidence>
<evidence type="ECO:0000256" key="12">
    <source>
        <dbReference type="SAM" id="MobiDB-lite"/>
    </source>
</evidence>
<dbReference type="GO" id="GO:0008270">
    <property type="term" value="F:zinc ion binding"/>
    <property type="evidence" value="ECO:0007669"/>
    <property type="project" value="UniProtKB-KW"/>
</dbReference>
<evidence type="ECO:0000256" key="5">
    <source>
        <dbReference type="ARBA" id="ARBA00022723"/>
    </source>
</evidence>
<evidence type="ECO:0000313" key="15">
    <source>
        <dbReference type="Proteomes" id="UP000215914"/>
    </source>
</evidence>
<comment type="domain">
    <text evidence="11">The RING-type zinc finger domain is responsible for E3 ligase activity.</text>
</comment>
<keyword evidence="5 11" id="KW-0479">Metal-binding</keyword>
<keyword evidence="11" id="KW-0256">Endoplasmic reticulum</keyword>
<comment type="subcellular location">
    <subcellularLocation>
        <location evidence="2">Endomembrane system</location>
    </subcellularLocation>
    <subcellularLocation>
        <location evidence="11">Endoplasmic reticulum membrane</location>
        <topology evidence="11">Single-pass type IV membrane protein</topology>
    </subcellularLocation>
</comment>
<evidence type="ECO:0000256" key="11">
    <source>
        <dbReference type="RuleBase" id="RU369090"/>
    </source>
</evidence>
<dbReference type="InterPro" id="IPR018957">
    <property type="entry name" value="Znf_C3HC4_RING-type"/>
</dbReference>
<dbReference type="EMBL" id="MNCJ02000318">
    <property type="protein sequence ID" value="KAF5814867.1"/>
    <property type="molecule type" value="Genomic_DNA"/>
</dbReference>
<evidence type="ECO:0000259" key="13">
    <source>
        <dbReference type="PROSITE" id="PS50089"/>
    </source>
</evidence>
<dbReference type="GO" id="GO:0005789">
    <property type="term" value="C:endoplasmic reticulum membrane"/>
    <property type="evidence" value="ECO:0007669"/>
    <property type="project" value="UniProtKB-SubCell"/>
</dbReference>
<protein>
    <recommendedName>
        <fullName evidence="11">E3 ubiquitin-protein ligase RMA</fullName>
        <ecNumber evidence="11">2.3.2.27</ecNumber>
    </recommendedName>
    <alternativeName>
        <fullName evidence="11">Protein RING membrane-anchor</fullName>
    </alternativeName>
    <alternativeName>
        <fullName evidence="11">RING-type E3 ubiquitin transferase RMA</fullName>
    </alternativeName>
</protein>
<comment type="function">
    <text evidence="11">E3 ubiquitin-protein ligase.</text>
</comment>
<name>A0A9K3NVK0_HELAN</name>
<dbReference type="EC" id="2.3.2.27" evidence="11"/>
<keyword evidence="6 10" id="KW-0863">Zinc-finger</keyword>
<accession>A0A9K3NVK0</accession>
<dbReference type="InterPro" id="IPR017907">
    <property type="entry name" value="Znf_RING_CS"/>
</dbReference>
<dbReference type="GO" id="GO:0061630">
    <property type="term" value="F:ubiquitin protein ligase activity"/>
    <property type="evidence" value="ECO:0007669"/>
    <property type="project" value="UniProtKB-UniRule"/>
</dbReference>
<comment type="pathway">
    <text evidence="3 11">Protein modification; protein ubiquitination.</text>
</comment>